<dbReference type="EMBL" id="MN739855">
    <property type="protein sequence ID" value="QHT74694.1"/>
    <property type="molecule type" value="Genomic_DNA"/>
</dbReference>
<organism evidence="2">
    <name type="scientific">viral metagenome</name>
    <dbReference type="NCBI Taxonomy" id="1070528"/>
    <lineage>
        <taxon>unclassified sequences</taxon>
        <taxon>metagenomes</taxon>
        <taxon>organismal metagenomes</taxon>
    </lineage>
</organism>
<proteinExistence type="predicted"/>
<accession>A0A6C0H2C3</accession>
<feature type="region of interest" description="Disordered" evidence="1">
    <location>
        <begin position="159"/>
        <end position="220"/>
    </location>
</feature>
<evidence type="ECO:0000256" key="1">
    <source>
        <dbReference type="SAM" id="MobiDB-lite"/>
    </source>
</evidence>
<evidence type="ECO:0000313" key="2">
    <source>
        <dbReference type="EMBL" id="QHT74694.1"/>
    </source>
</evidence>
<sequence length="244" mass="27721">MMKTRSRKSNNKTRKLRKLPKNVIHGGLLGHEKKDFIKELELLKEQCKTTAGRQDLLEENLAFVATITAAIAIKNKLDFPPAGPFTDDKVKYQDARIRYILQGISEYNMNEINDRKRYILGAWGAAHQTAMNVNALASKSLRTGKALADWNTKKKEYKDNTATRSLQTPFPPPPPFQHHVSPRITPTGQTPLPTPPSLEPHVSPSIPPSLQPRLKPDFDFEKDGQKTYKQINQQINQKKSWFGK</sequence>
<protein>
    <submittedName>
        <fullName evidence="2">Uncharacterized protein</fullName>
    </submittedName>
</protein>
<reference evidence="2" key="1">
    <citation type="journal article" date="2020" name="Nature">
        <title>Giant virus diversity and host interactions through global metagenomics.</title>
        <authorList>
            <person name="Schulz F."/>
            <person name="Roux S."/>
            <person name="Paez-Espino D."/>
            <person name="Jungbluth S."/>
            <person name="Walsh D.A."/>
            <person name="Denef V.J."/>
            <person name="McMahon K.D."/>
            <person name="Konstantinidis K.T."/>
            <person name="Eloe-Fadrosh E.A."/>
            <person name="Kyrpides N.C."/>
            <person name="Woyke T."/>
        </authorList>
    </citation>
    <scope>NUCLEOTIDE SEQUENCE</scope>
    <source>
        <strain evidence="2">GVMAG-M-3300023179-59</strain>
    </source>
</reference>
<dbReference type="AlphaFoldDB" id="A0A6C0H2C3"/>
<name>A0A6C0H2C3_9ZZZZ</name>